<comment type="caution">
    <text evidence="2">The sequence shown here is derived from an EMBL/GenBank/DDBJ whole genome shotgun (WGS) entry which is preliminary data.</text>
</comment>
<evidence type="ECO:0000313" key="2">
    <source>
        <dbReference type="EMBL" id="KAA8894337.1"/>
    </source>
</evidence>
<dbReference type="OrthoDB" id="5587740at2759"/>
<dbReference type="GO" id="GO:0032543">
    <property type="term" value="P:mitochondrial translation"/>
    <property type="evidence" value="ECO:0007669"/>
    <property type="project" value="InterPro"/>
</dbReference>
<reference evidence="2 3" key="1">
    <citation type="submission" date="2019-09" db="EMBL/GenBank/DDBJ databases">
        <title>Draft genome of the ectomycorrhizal ascomycete Sphaerosporella brunnea.</title>
        <authorList>
            <consortium name="DOE Joint Genome Institute"/>
            <person name="Benucci G.M."/>
            <person name="Marozzi G."/>
            <person name="Antonielli L."/>
            <person name="Sanchez S."/>
            <person name="Marco P."/>
            <person name="Wang X."/>
            <person name="Falini L.B."/>
            <person name="Barry K."/>
            <person name="Haridas S."/>
            <person name="Lipzen A."/>
            <person name="Labutti K."/>
            <person name="Grigoriev I.V."/>
            <person name="Murat C."/>
            <person name="Martin F."/>
            <person name="Albertini E."/>
            <person name="Donnini D."/>
            <person name="Bonito G."/>
        </authorList>
    </citation>
    <scope>NUCLEOTIDE SEQUENCE [LARGE SCALE GENOMIC DNA]</scope>
    <source>
        <strain evidence="2 3">Sb_GMNB300</strain>
    </source>
</reference>
<organism evidence="2 3">
    <name type="scientific">Sphaerosporella brunnea</name>
    <dbReference type="NCBI Taxonomy" id="1250544"/>
    <lineage>
        <taxon>Eukaryota</taxon>
        <taxon>Fungi</taxon>
        <taxon>Dikarya</taxon>
        <taxon>Ascomycota</taxon>
        <taxon>Pezizomycotina</taxon>
        <taxon>Pezizomycetes</taxon>
        <taxon>Pezizales</taxon>
        <taxon>Pyronemataceae</taxon>
        <taxon>Sphaerosporella</taxon>
    </lineage>
</organism>
<protein>
    <recommendedName>
        <fullName evidence="1">Ribosomal protein bL31m N-terminal domain-containing protein</fullName>
    </recommendedName>
</protein>
<feature type="domain" description="Ribosomal protein bL31m N-terminal" evidence="1">
    <location>
        <begin position="33"/>
        <end position="78"/>
    </location>
</feature>
<dbReference type="AlphaFoldDB" id="A0A5J5EGX4"/>
<sequence length="126" mass="14315">MNALRPHRQLRTLLQQQRTFSSSAPRNANLILRPKRPYLLDQIVIMSDGSSFKQLTTSPRGVLRNTKDARNNPLWNPSLKELADVEEDEAGRLKRFRERFGMGFEEEGDFGAVLDSSKDKTGAGKK</sequence>
<accession>A0A5J5EGX4</accession>
<proteinExistence type="predicted"/>
<dbReference type="PANTHER" id="PTHR28174">
    <property type="entry name" value="54S RIBOSOMAL PROTEIN L36, MITOCHONDRIAL"/>
    <property type="match status" value="1"/>
</dbReference>
<gene>
    <name evidence="2" type="ORF">FN846DRAFT_974425</name>
</gene>
<dbReference type="InterPro" id="IPR034600">
    <property type="entry name" value="Ribosomal_bL31m"/>
</dbReference>
<dbReference type="Pfam" id="PF21492">
    <property type="entry name" value="bL31_N"/>
    <property type="match status" value="1"/>
</dbReference>
<dbReference type="InParanoid" id="A0A5J5EGX4"/>
<dbReference type="GO" id="GO:0003735">
    <property type="term" value="F:structural constituent of ribosome"/>
    <property type="evidence" value="ECO:0007669"/>
    <property type="project" value="InterPro"/>
</dbReference>
<dbReference type="Proteomes" id="UP000326924">
    <property type="component" value="Unassembled WGS sequence"/>
</dbReference>
<keyword evidence="3" id="KW-1185">Reference proteome</keyword>
<dbReference type="Gene3D" id="6.20.130.10">
    <property type="match status" value="1"/>
</dbReference>
<dbReference type="EMBL" id="VXIS01000347">
    <property type="protein sequence ID" value="KAA8894337.1"/>
    <property type="molecule type" value="Genomic_DNA"/>
</dbReference>
<dbReference type="InterPro" id="IPR048874">
    <property type="entry name" value="Ribosomal_bL31m_N"/>
</dbReference>
<name>A0A5J5EGX4_9PEZI</name>
<evidence type="ECO:0000313" key="3">
    <source>
        <dbReference type="Proteomes" id="UP000326924"/>
    </source>
</evidence>
<dbReference type="PANTHER" id="PTHR28174:SF1">
    <property type="entry name" value="LARGE RIBOSOMAL SUBUNIT PROTEIN BL31M"/>
    <property type="match status" value="1"/>
</dbReference>
<dbReference type="GO" id="GO:0005762">
    <property type="term" value="C:mitochondrial large ribosomal subunit"/>
    <property type="evidence" value="ECO:0007669"/>
    <property type="project" value="InterPro"/>
</dbReference>
<evidence type="ECO:0000259" key="1">
    <source>
        <dbReference type="Pfam" id="PF21492"/>
    </source>
</evidence>